<dbReference type="Proteomes" id="UP000003280">
    <property type="component" value="Unassembled WGS sequence"/>
</dbReference>
<accession>E0NML2</accession>
<feature type="domain" description="Transcription regulator PadR N-terminal" evidence="1">
    <location>
        <begin position="15"/>
        <end position="84"/>
    </location>
</feature>
<organism evidence="2 3">
    <name type="scientific">Peptoniphilus duerdenii ATCC BAA-1640</name>
    <dbReference type="NCBI Taxonomy" id="862517"/>
    <lineage>
        <taxon>Bacteria</taxon>
        <taxon>Bacillati</taxon>
        <taxon>Bacillota</taxon>
        <taxon>Tissierellia</taxon>
        <taxon>Tissierellales</taxon>
        <taxon>Peptoniphilaceae</taxon>
        <taxon>Peptoniphilus</taxon>
    </lineage>
</organism>
<reference evidence="2 3" key="1">
    <citation type="submission" date="2010-07" db="EMBL/GenBank/DDBJ databases">
        <authorList>
            <person name="Muzny D."/>
            <person name="Qin X."/>
            <person name="Deng J."/>
            <person name="Jiang H."/>
            <person name="Liu Y."/>
            <person name="Qu J."/>
            <person name="Song X.-Z."/>
            <person name="Zhang L."/>
            <person name="Thornton R."/>
            <person name="Coyle M."/>
            <person name="Francisco L."/>
            <person name="Jackson L."/>
            <person name="Javaid M."/>
            <person name="Korchina V."/>
            <person name="Kovar C."/>
            <person name="Mata R."/>
            <person name="Mathew T."/>
            <person name="Ngo R."/>
            <person name="Nguyen L."/>
            <person name="Nguyen N."/>
            <person name="Okwuonu G."/>
            <person name="Ongeri F."/>
            <person name="Pham C."/>
            <person name="Simmons D."/>
            <person name="Wilczek-Boney K."/>
            <person name="Hale W."/>
            <person name="Jakkamsetti A."/>
            <person name="Pham P."/>
            <person name="Ruth R."/>
            <person name="San Lucas F."/>
            <person name="Warren J."/>
            <person name="Zhang J."/>
            <person name="Zhao Z."/>
            <person name="Zhou C."/>
            <person name="Zhu D."/>
            <person name="Lee S."/>
            <person name="Bess C."/>
            <person name="Blankenburg K."/>
            <person name="Forbes L."/>
            <person name="Fu Q."/>
            <person name="Gubbala S."/>
            <person name="Hirani K."/>
            <person name="Jayaseelan J.C."/>
            <person name="Lara F."/>
            <person name="Munidasa M."/>
            <person name="Palculict T."/>
            <person name="Patil S."/>
            <person name="Pu L.-L."/>
            <person name="Saada N."/>
            <person name="Tang L."/>
            <person name="Weissenberger G."/>
            <person name="Zhu Y."/>
            <person name="Hemphill L."/>
            <person name="Shang Y."/>
            <person name="Youmans B."/>
            <person name="Ayvaz T."/>
            <person name="Ross M."/>
            <person name="Santibanez J."/>
            <person name="Aqrawi P."/>
            <person name="Gross S."/>
            <person name="Joshi V."/>
            <person name="Fowler G."/>
            <person name="Nazareth L."/>
            <person name="Reid J."/>
            <person name="Worley K."/>
            <person name="Petrosino J."/>
            <person name="Highlander S."/>
            <person name="Gibbs R."/>
        </authorList>
    </citation>
    <scope>NUCLEOTIDE SEQUENCE [LARGE SCALE GENOMIC DNA]</scope>
    <source>
        <strain evidence="2 3">ATCC BAA-1640</strain>
    </source>
</reference>
<comment type="caution">
    <text evidence="2">The sequence shown here is derived from an EMBL/GenBank/DDBJ whole genome shotgun (WGS) entry which is preliminary data.</text>
</comment>
<dbReference type="eggNOG" id="COG1695">
    <property type="taxonomic scope" value="Bacteria"/>
</dbReference>
<dbReference type="InterPro" id="IPR005149">
    <property type="entry name" value="Tscrpt_reg_PadR_N"/>
</dbReference>
<dbReference type="Gene3D" id="1.10.10.10">
    <property type="entry name" value="Winged helix-like DNA-binding domain superfamily/Winged helix DNA-binding domain"/>
    <property type="match status" value="1"/>
</dbReference>
<gene>
    <name evidence="2" type="ORF">HMPREF9225_1340</name>
</gene>
<dbReference type="STRING" id="862517.HMPREF9225_1340"/>
<keyword evidence="3" id="KW-1185">Reference proteome</keyword>
<dbReference type="AlphaFoldDB" id="E0NML2"/>
<evidence type="ECO:0000259" key="1">
    <source>
        <dbReference type="Pfam" id="PF03551"/>
    </source>
</evidence>
<proteinExistence type="predicted"/>
<dbReference type="HOGENOM" id="CLU_063440_3_1_9"/>
<name>E0NML2_9FIRM</name>
<evidence type="ECO:0000313" key="2">
    <source>
        <dbReference type="EMBL" id="EFM24981.1"/>
    </source>
</evidence>
<dbReference type="Pfam" id="PF03551">
    <property type="entry name" value="PadR"/>
    <property type="match status" value="1"/>
</dbReference>
<dbReference type="InterPro" id="IPR036388">
    <property type="entry name" value="WH-like_DNA-bd_sf"/>
</dbReference>
<dbReference type="PANTHER" id="PTHR33169">
    <property type="entry name" value="PADR-FAMILY TRANSCRIPTIONAL REGULATOR"/>
    <property type="match status" value="1"/>
</dbReference>
<dbReference type="SUPFAM" id="SSF46785">
    <property type="entry name" value="Winged helix' DNA-binding domain"/>
    <property type="match status" value="1"/>
</dbReference>
<protein>
    <submittedName>
        <fullName evidence="2">Transcriptional regulator, PadR family</fullName>
    </submittedName>
</protein>
<dbReference type="InterPro" id="IPR052509">
    <property type="entry name" value="Metal_resp_DNA-bind_regulator"/>
</dbReference>
<dbReference type="EMBL" id="AEEH01000046">
    <property type="protein sequence ID" value="EFM24981.1"/>
    <property type="molecule type" value="Genomic_DNA"/>
</dbReference>
<dbReference type="PANTHER" id="PTHR33169:SF24">
    <property type="entry name" value="TRANSCRIPTIONAL REGULATOR, PADR FAMILY"/>
    <property type="match status" value="1"/>
</dbReference>
<dbReference type="InterPro" id="IPR036390">
    <property type="entry name" value="WH_DNA-bd_sf"/>
</dbReference>
<sequence length="109" mass="12848">MGLFEIDTRVLELCVLIAIDKEDTYGYKLTQELSDEFNISESTVYPVLRRLQKSNYLATYNKSINGRSRRYYTLTDDGKKELEKQLESWSKYKNTVDDFILKSKEGRDD</sequence>
<evidence type="ECO:0000313" key="3">
    <source>
        <dbReference type="Proteomes" id="UP000003280"/>
    </source>
</evidence>